<sequence>MNNKYMDKEIDCFYNKVKYQWFSASSRNAHSQGKVCPRALMTTLKRILSDTKHSTRFEPRFRA</sequence>
<evidence type="ECO:0000313" key="1">
    <source>
        <dbReference type="EMBL" id="KAG5608571.1"/>
    </source>
</evidence>
<dbReference type="Proteomes" id="UP000824120">
    <property type="component" value="Chromosome 4"/>
</dbReference>
<name>A0A9J5Z6E8_SOLCO</name>
<protein>
    <submittedName>
        <fullName evidence="1">Uncharacterized protein</fullName>
    </submittedName>
</protein>
<evidence type="ECO:0000313" key="2">
    <source>
        <dbReference type="Proteomes" id="UP000824120"/>
    </source>
</evidence>
<dbReference type="AlphaFoldDB" id="A0A9J5Z6E8"/>
<dbReference type="EMBL" id="JACXVP010000004">
    <property type="protein sequence ID" value="KAG5608571.1"/>
    <property type="molecule type" value="Genomic_DNA"/>
</dbReference>
<proteinExistence type="predicted"/>
<gene>
    <name evidence="1" type="ORF">H5410_019852</name>
</gene>
<comment type="caution">
    <text evidence="1">The sequence shown here is derived from an EMBL/GenBank/DDBJ whole genome shotgun (WGS) entry which is preliminary data.</text>
</comment>
<accession>A0A9J5Z6E8</accession>
<keyword evidence="2" id="KW-1185">Reference proteome</keyword>
<reference evidence="1 2" key="1">
    <citation type="submission" date="2020-09" db="EMBL/GenBank/DDBJ databases">
        <title>De no assembly of potato wild relative species, Solanum commersonii.</title>
        <authorList>
            <person name="Cho K."/>
        </authorList>
    </citation>
    <scope>NUCLEOTIDE SEQUENCE [LARGE SCALE GENOMIC DNA]</scope>
    <source>
        <strain evidence="1">LZ3.2</strain>
        <tissue evidence="1">Leaf</tissue>
    </source>
</reference>
<organism evidence="1 2">
    <name type="scientific">Solanum commersonii</name>
    <name type="common">Commerson's wild potato</name>
    <name type="synonym">Commerson's nightshade</name>
    <dbReference type="NCBI Taxonomy" id="4109"/>
    <lineage>
        <taxon>Eukaryota</taxon>
        <taxon>Viridiplantae</taxon>
        <taxon>Streptophyta</taxon>
        <taxon>Embryophyta</taxon>
        <taxon>Tracheophyta</taxon>
        <taxon>Spermatophyta</taxon>
        <taxon>Magnoliopsida</taxon>
        <taxon>eudicotyledons</taxon>
        <taxon>Gunneridae</taxon>
        <taxon>Pentapetalae</taxon>
        <taxon>asterids</taxon>
        <taxon>lamiids</taxon>
        <taxon>Solanales</taxon>
        <taxon>Solanaceae</taxon>
        <taxon>Solanoideae</taxon>
        <taxon>Solaneae</taxon>
        <taxon>Solanum</taxon>
    </lineage>
</organism>